<dbReference type="EMBL" id="JACIGY010000006">
    <property type="protein sequence ID" value="MBB4413566.1"/>
    <property type="molecule type" value="Genomic_DNA"/>
</dbReference>
<keyword evidence="6" id="KW-1185">Reference proteome</keyword>
<name>A0A7W4SL99_9HYPH</name>
<dbReference type="AlphaFoldDB" id="A0A7W4SL99"/>
<organism evidence="2 5">
    <name type="scientific">Aliirhizobium cellulosilyticum</name>
    <dbReference type="NCBI Taxonomy" id="393664"/>
    <lineage>
        <taxon>Bacteria</taxon>
        <taxon>Pseudomonadati</taxon>
        <taxon>Pseudomonadota</taxon>
        <taxon>Alphaproteobacteria</taxon>
        <taxon>Hyphomicrobiales</taxon>
        <taxon>Rhizobiaceae</taxon>
        <taxon>Aliirhizobium</taxon>
    </lineage>
</organism>
<evidence type="ECO:0000313" key="6">
    <source>
        <dbReference type="Proteomes" id="UP000524535"/>
    </source>
</evidence>
<dbReference type="Gene3D" id="1.10.3210.10">
    <property type="entry name" value="Hypothetical protein af1432"/>
    <property type="match status" value="1"/>
</dbReference>
<dbReference type="Pfam" id="PF13487">
    <property type="entry name" value="HD_5"/>
    <property type="match status" value="1"/>
</dbReference>
<evidence type="ECO:0000313" key="3">
    <source>
        <dbReference type="EMBL" id="MBB4413566.1"/>
    </source>
</evidence>
<evidence type="ECO:0000259" key="1">
    <source>
        <dbReference type="PROSITE" id="PS51832"/>
    </source>
</evidence>
<dbReference type="SMART" id="SM00471">
    <property type="entry name" value="HDc"/>
    <property type="match status" value="1"/>
</dbReference>
<proteinExistence type="predicted"/>
<dbReference type="EMBL" id="JACIHM010000006">
    <property type="protein sequence ID" value="MBB4448199.1"/>
    <property type="molecule type" value="Genomic_DNA"/>
</dbReference>
<dbReference type="EMBL" id="JACIGW010000005">
    <property type="protein sequence ID" value="MBB4350402.1"/>
    <property type="molecule type" value="Genomic_DNA"/>
</dbReference>
<evidence type="ECO:0000313" key="2">
    <source>
        <dbReference type="EMBL" id="MBB4350402.1"/>
    </source>
</evidence>
<reference evidence="5 6" key="1">
    <citation type="submission" date="2020-08" db="EMBL/GenBank/DDBJ databases">
        <title>Genomic Encyclopedia of Type Strains, Phase IV (KMG-V): Genome sequencing to study the core and pangenomes of soil and plant-associated prokaryotes.</title>
        <authorList>
            <person name="Whitman W."/>
        </authorList>
    </citation>
    <scope>NUCLEOTIDE SEQUENCE [LARGE SCALE GENOMIC DNA]</scope>
    <source>
        <strain evidence="3 6">SEMIA 444</strain>
        <strain evidence="2 5">SEMIA 448</strain>
        <strain evidence="4 7">SEMIA 452</strain>
    </source>
</reference>
<comment type="caution">
    <text evidence="2">The sequence shown here is derived from an EMBL/GenBank/DDBJ whole genome shotgun (WGS) entry which is preliminary data.</text>
</comment>
<protein>
    <submittedName>
        <fullName evidence="2">HD-GYP domain-containing protein (C-di-GMP phosphodiesterase class II)</fullName>
    </submittedName>
</protein>
<dbReference type="InterPro" id="IPR003018">
    <property type="entry name" value="GAF"/>
</dbReference>
<dbReference type="SUPFAM" id="SSF55781">
    <property type="entry name" value="GAF domain-like"/>
    <property type="match status" value="1"/>
</dbReference>
<gene>
    <name evidence="3" type="ORF">GGE31_004094</name>
    <name evidence="2" type="ORF">GGE33_004167</name>
    <name evidence="4" type="ORF">GGE35_004036</name>
</gene>
<dbReference type="PANTHER" id="PTHR45228:SF5">
    <property type="entry name" value="CYCLIC DI-GMP PHOSPHODIESTERASE VC_1348-RELATED"/>
    <property type="match status" value="1"/>
</dbReference>
<dbReference type="Pfam" id="PF13185">
    <property type="entry name" value="GAF_2"/>
    <property type="match status" value="1"/>
</dbReference>
<feature type="domain" description="HD-GYP" evidence="1">
    <location>
        <begin position="171"/>
        <end position="382"/>
    </location>
</feature>
<dbReference type="Proteomes" id="UP000520770">
    <property type="component" value="Unassembled WGS sequence"/>
</dbReference>
<dbReference type="InterPro" id="IPR029016">
    <property type="entry name" value="GAF-like_dom_sf"/>
</dbReference>
<evidence type="ECO:0000313" key="4">
    <source>
        <dbReference type="EMBL" id="MBB4448199.1"/>
    </source>
</evidence>
<dbReference type="SUPFAM" id="SSF109604">
    <property type="entry name" value="HD-domain/PDEase-like"/>
    <property type="match status" value="1"/>
</dbReference>
<sequence>MEKHRFQMDEMDDLLLNISMARGLEEIMTVVRQSARRLIGADGLAFILRDKDDCYYVDEDAIKPLWKGQRFPMEACISGWAMQHSEVVVIDDITKDPRIPQDAYRPTFVKSLAMVPLRPGDPFGAIGAYWSTVGTPPDDSVYSLQRIANTAAVAMANVALTNSLAEARDEAARARDAMILAMASLAETRDHETGDHIRRTQHYVRVLAEALNRREPETTGLDEEFVDLLYKSAPLHDIGKVGIPDRILQKPGRLDRAEYDIMKTHADLGRTAIATAERYIGSSNPFLSLAKEIAHCHHEKWDGTGYPRGLKGEDIPLAGRIMAVADVYDALVSERVYKPAMSHNEAVDIITGESGKHFDPAVVAAFDEVAPQFAEIHRQFSQPI</sequence>
<dbReference type="RefSeq" id="WP_206826338.1">
    <property type="nucleotide sequence ID" value="NZ_JACIGW010000005.1"/>
</dbReference>
<dbReference type="PANTHER" id="PTHR45228">
    <property type="entry name" value="CYCLIC DI-GMP PHOSPHODIESTERASE TM_0186-RELATED"/>
    <property type="match status" value="1"/>
</dbReference>
<dbReference type="PROSITE" id="PS51832">
    <property type="entry name" value="HD_GYP"/>
    <property type="match status" value="1"/>
</dbReference>
<dbReference type="CDD" id="cd00077">
    <property type="entry name" value="HDc"/>
    <property type="match status" value="1"/>
</dbReference>
<dbReference type="Gene3D" id="3.30.450.40">
    <property type="match status" value="1"/>
</dbReference>
<evidence type="ECO:0000313" key="5">
    <source>
        <dbReference type="Proteomes" id="UP000520770"/>
    </source>
</evidence>
<dbReference type="InterPro" id="IPR003607">
    <property type="entry name" value="HD/PDEase_dom"/>
</dbReference>
<dbReference type="InterPro" id="IPR052020">
    <property type="entry name" value="Cyclic_di-GMP/3'3'-cGAMP_PDE"/>
</dbReference>
<evidence type="ECO:0000313" key="7">
    <source>
        <dbReference type="Proteomes" id="UP000576087"/>
    </source>
</evidence>
<dbReference type="Proteomes" id="UP000524535">
    <property type="component" value="Unassembled WGS sequence"/>
</dbReference>
<accession>A0A7W4SL99</accession>
<dbReference type="GO" id="GO:0008081">
    <property type="term" value="F:phosphoric diester hydrolase activity"/>
    <property type="evidence" value="ECO:0007669"/>
    <property type="project" value="UniProtKB-ARBA"/>
</dbReference>
<dbReference type="SMART" id="SM00065">
    <property type="entry name" value="GAF"/>
    <property type="match status" value="1"/>
</dbReference>
<dbReference type="Proteomes" id="UP000576087">
    <property type="component" value="Unassembled WGS sequence"/>
</dbReference>
<dbReference type="InterPro" id="IPR037522">
    <property type="entry name" value="HD_GYP_dom"/>
</dbReference>